<dbReference type="Proteomes" id="UP000886819">
    <property type="component" value="Unassembled WGS sequence"/>
</dbReference>
<evidence type="ECO:0000259" key="3">
    <source>
        <dbReference type="Pfam" id="PF16472"/>
    </source>
</evidence>
<feature type="domain" description="Peptidoglycan binding-like" evidence="2">
    <location>
        <begin position="471"/>
        <end position="527"/>
    </location>
</feature>
<dbReference type="AlphaFoldDB" id="A0A9D1CJY4"/>
<sequence>MHKTTWKRLALALVMLALLLCANGCLVKPDTTVEEQPTDPIEVLPFETATPSPSPVPGATGGSGWQSWGSTGTVTVTATPTATPTVQIITASPRPTQVWTVPPVVVTATPTDDGTLRNGDTGDKVRALQQQLKNLGYYTGSVDGDFGSGTEEALREFQRVNGLSVDGVAGRQTLSLLESGNARSKPTEAPTYFYATSRPTPRSYTPSTPSTYRYLQLGTNHEDVKRLEARLKELGYFTGTPNNVFDAETEAAVLAFQERNGLWVDGVAGEDTQRMLYSSSALPLGPTVVNNSSQNSTGYRTLKQGIEGDDVALLQQRLSDLYYYTGEIDGKYGSTTALAVRVFQQRNGLTVDGVAGSGTLDAVYNANALPAPTALPTATAYAASGTLELGSQGEEVYSLQERLYDLGYYTGQIHGIYDDTVAEAVRQFQTTNGLTVDGKAGTRTQRALYADDAKAAADASSLYTTLREGDSGERVSALQTLLATYGYFTGTVDGRYGGQTTLAVQQFQARNGLNADGIAGPATLQLLYEGTPVAASSGVAGQTATFATLTQGMEGADVLNMQEYLQDLGYYAGALDGTFGASTYVALRAFQANNNLPVTGVADHSTLALLYSGDGVPAQTYSVGASTSRETLRRDDEGADVQALQSRLYELGYYTGNMDGQYGASTAAAVSDFQRANGLSVDGTAGPDTQQALYAANVVAAAQSSTAASLTTVTNRTRELEEQSATGAIQASLSGGGVAASYNSKVYLNGSTGTLCVTDSGGERQLYDGPASYIHASDAGVTFVSGSRVMRVSTDGGEAQTLVEAGGIAKLAMLGETMYYLEGGMLVKMPVGGTPVVLAEDVTDFVLDVYDMNAYLASESGVFRVGLNGGAQTMLVSTPAEQVMLCDSVVFFRSGGSLYRIQNGISTLLMDAEATWMGIYRDWVYYISGDRLYRCDTTGQQNQVFYEGLTAEVSFVAGKVYIADSVGGPVVETVSVE</sequence>
<comment type="caution">
    <text evidence="4">The sequence shown here is derived from an EMBL/GenBank/DDBJ whole genome shotgun (WGS) entry which is preliminary data.</text>
</comment>
<dbReference type="EMBL" id="DVFI01000138">
    <property type="protein sequence ID" value="HIQ63918.1"/>
    <property type="molecule type" value="Genomic_DNA"/>
</dbReference>
<organism evidence="4 5">
    <name type="scientific">Candidatus Avichristensenella intestinipullorum</name>
    <dbReference type="NCBI Taxonomy" id="2840693"/>
    <lineage>
        <taxon>Bacteria</taxon>
        <taxon>Bacillati</taxon>
        <taxon>Bacillota</taxon>
        <taxon>Clostridia</taxon>
        <taxon>Candidatus Avichristensenella</taxon>
    </lineage>
</organism>
<dbReference type="Pfam" id="PF01471">
    <property type="entry name" value="PG_binding_1"/>
    <property type="match status" value="7"/>
</dbReference>
<dbReference type="InterPro" id="IPR032485">
    <property type="entry name" value="LRP1-like_beta_prop"/>
</dbReference>
<proteinExistence type="predicted"/>
<keyword evidence="1" id="KW-0732">Signal</keyword>
<feature type="domain" description="Peptidoglycan binding-like" evidence="2">
    <location>
        <begin position="308"/>
        <end position="362"/>
    </location>
</feature>
<evidence type="ECO:0000313" key="5">
    <source>
        <dbReference type="Proteomes" id="UP000886819"/>
    </source>
</evidence>
<feature type="domain" description="Peptidoglycan binding-like" evidence="2">
    <location>
        <begin position="555"/>
        <end position="610"/>
    </location>
</feature>
<dbReference type="InterPro" id="IPR002477">
    <property type="entry name" value="Peptidoglycan-bd-like"/>
</dbReference>
<feature type="domain" description="Peptidoglycan binding-like" evidence="2">
    <location>
        <begin position="392"/>
        <end position="448"/>
    </location>
</feature>
<reference evidence="4" key="1">
    <citation type="submission" date="2020-10" db="EMBL/GenBank/DDBJ databases">
        <authorList>
            <person name="Gilroy R."/>
        </authorList>
    </citation>
    <scope>NUCLEOTIDE SEQUENCE</scope>
    <source>
        <strain evidence="4">ChiHile30-977</strain>
    </source>
</reference>
<dbReference type="InterPro" id="IPR036366">
    <property type="entry name" value="PGBDSf"/>
</dbReference>
<dbReference type="InterPro" id="IPR052905">
    <property type="entry name" value="LD-transpeptidase_YkuD-like"/>
</dbReference>
<feature type="domain" description="Prolow-density lipoprotein receptor-related protein 1-like beta-propeller" evidence="3">
    <location>
        <begin position="733"/>
        <end position="963"/>
    </location>
</feature>
<evidence type="ECO:0000259" key="2">
    <source>
        <dbReference type="Pfam" id="PF01471"/>
    </source>
</evidence>
<dbReference type="PANTHER" id="PTHR41533">
    <property type="entry name" value="L,D-TRANSPEPTIDASE HI_1667-RELATED"/>
    <property type="match status" value="1"/>
</dbReference>
<evidence type="ECO:0000313" key="4">
    <source>
        <dbReference type="EMBL" id="HIQ63918.1"/>
    </source>
</evidence>
<dbReference type="SUPFAM" id="SSF47090">
    <property type="entry name" value="PGBD-like"/>
    <property type="match status" value="7"/>
</dbReference>
<feature type="chain" id="PRO_5038561139" evidence="1">
    <location>
        <begin position="28"/>
        <end position="977"/>
    </location>
</feature>
<feature type="signal peptide" evidence="1">
    <location>
        <begin position="1"/>
        <end position="27"/>
    </location>
</feature>
<dbReference type="PANTHER" id="PTHR41533:SF1">
    <property type="entry name" value="L,D-TRANSPEPTIDASE YCBB-RELATED"/>
    <property type="match status" value="1"/>
</dbReference>
<accession>A0A9D1CJY4</accession>
<dbReference type="Gene3D" id="1.10.101.10">
    <property type="entry name" value="PGBD-like superfamily/PGBD"/>
    <property type="match status" value="7"/>
</dbReference>
<dbReference type="InterPro" id="IPR036365">
    <property type="entry name" value="PGBD-like_sf"/>
</dbReference>
<feature type="domain" description="Peptidoglycan binding-like" evidence="2">
    <location>
        <begin position="121"/>
        <end position="177"/>
    </location>
</feature>
<name>A0A9D1CJY4_9FIRM</name>
<feature type="domain" description="Peptidoglycan binding-like" evidence="2">
    <location>
        <begin position="220"/>
        <end position="276"/>
    </location>
</feature>
<dbReference type="Pfam" id="PF16472">
    <property type="entry name" value="DUF5050"/>
    <property type="match status" value="1"/>
</dbReference>
<evidence type="ECO:0000256" key="1">
    <source>
        <dbReference type="SAM" id="SignalP"/>
    </source>
</evidence>
<gene>
    <name evidence="4" type="ORF">IAA66_10140</name>
</gene>
<reference evidence="4" key="2">
    <citation type="journal article" date="2021" name="PeerJ">
        <title>Extensive microbial diversity within the chicken gut microbiome revealed by metagenomics and culture.</title>
        <authorList>
            <person name="Gilroy R."/>
            <person name="Ravi A."/>
            <person name="Getino M."/>
            <person name="Pursley I."/>
            <person name="Horton D.L."/>
            <person name="Alikhan N.F."/>
            <person name="Baker D."/>
            <person name="Gharbi K."/>
            <person name="Hall N."/>
            <person name="Watson M."/>
            <person name="Adriaenssens E.M."/>
            <person name="Foster-Nyarko E."/>
            <person name="Jarju S."/>
            <person name="Secka A."/>
            <person name="Antonio M."/>
            <person name="Oren A."/>
            <person name="Chaudhuri R.R."/>
            <person name="La Ragione R."/>
            <person name="Hildebrand F."/>
            <person name="Pallen M.J."/>
        </authorList>
    </citation>
    <scope>NUCLEOTIDE SEQUENCE</scope>
    <source>
        <strain evidence="4">ChiHile30-977</strain>
    </source>
</reference>
<feature type="domain" description="Peptidoglycan binding-like" evidence="2">
    <location>
        <begin position="638"/>
        <end position="693"/>
    </location>
</feature>
<protein>
    <submittedName>
        <fullName evidence="4">Peptidoglycan-binding protein</fullName>
    </submittedName>
</protein>